<name>A0A150SN01_SORCE</name>
<protein>
    <submittedName>
        <fullName evidence="2">FAD-dependent oxidoreductase</fullName>
    </submittedName>
</protein>
<dbReference type="SUPFAM" id="SSF51905">
    <property type="entry name" value="FAD/NAD(P)-binding domain"/>
    <property type="match status" value="1"/>
</dbReference>
<organism evidence="2 3">
    <name type="scientific">Sorangium cellulosum</name>
    <name type="common">Polyangium cellulosum</name>
    <dbReference type="NCBI Taxonomy" id="56"/>
    <lineage>
        <taxon>Bacteria</taxon>
        <taxon>Pseudomonadati</taxon>
        <taxon>Myxococcota</taxon>
        <taxon>Polyangia</taxon>
        <taxon>Polyangiales</taxon>
        <taxon>Polyangiaceae</taxon>
        <taxon>Sorangium</taxon>
    </lineage>
</organism>
<gene>
    <name evidence="2" type="ORF">BE17_43720</name>
</gene>
<dbReference type="Proteomes" id="UP000075635">
    <property type="component" value="Unassembled WGS sequence"/>
</dbReference>
<reference evidence="2 3" key="1">
    <citation type="submission" date="2014-02" db="EMBL/GenBank/DDBJ databases">
        <title>The small core and large imbalanced accessory genome model reveals a collaborative survival strategy of Sorangium cellulosum strains in nature.</title>
        <authorList>
            <person name="Han K."/>
            <person name="Peng R."/>
            <person name="Blom J."/>
            <person name="Li Y.-Z."/>
        </authorList>
    </citation>
    <scope>NUCLEOTIDE SEQUENCE [LARGE SCALE GENOMIC DNA]</scope>
    <source>
        <strain evidence="2 3">So0011-07</strain>
    </source>
</reference>
<dbReference type="PRINTS" id="PR00420">
    <property type="entry name" value="RNGMNOXGNASE"/>
</dbReference>
<evidence type="ECO:0000313" key="3">
    <source>
        <dbReference type="Proteomes" id="UP000075635"/>
    </source>
</evidence>
<dbReference type="GO" id="GO:0071949">
    <property type="term" value="F:FAD binding"/>
    <property type="evidence" value="ECO:0007669"/>
    <property type="project" value="InterPro"/>
</dbReference>
<dbReference type="Gene3D" id="3.30.9.10">
    <property type="entry name" value="D-Amino Acid Oxidase, subunit A, domain 2"/>
    <property type="match status" value="1"/>
</dbReference>
<dbReference type="AlphaFoldDB" id="A0A150SN01"/>
<comment type="caution">
    <text evidence="2">The sequence shown here is derived from an EMBL/GenBank/DDBJ whole genome shotgun (WGS) entry which is preliminary data.</text>
</comment>
<dbReference type="InterPro" id="IPR002938">
    <property type="entry name" value="FAD-bd"/>
</dbReference>
<dbReference type="InterPro" id="IPR036188">
    <property type="entry name" value="FAD/NAD-bd_sf"/>
</dbReference>
<accession>A0A150SN01</accession>
<dbReference type="PANTHER" id="PTHR46865:SF2">
    <property type="entry name" value="MONOOXYGENASE"/>
    <property type="match status" value="1"/>
</dbReference>
<feature type="domain" description="FAD-binding" evidence="1">
    <location>
        <begin position="6"/>
        <end position="320"/>
    </location>
</feature>
<evidence type="ECO:0000313" key="2">
    <source>
        <dbReference type="EMBL" id="KYF93834.1"/>
    </source>
</evidence>
<sequence>MQNRNILISGASIAGPALAYWLRRHGFHPTLVERAPALRDGGYAVDVRGPALEVLARMGLGDAARRASTDTLGTSFIDERGGRVADLERGFGVLDPADIEIMRGDLAHLLHDATRRDAEYIFGDSITAIAQRGDGVEVTFERSAPRVFDLVVGADGLHSNVRRLAFGEESRFVRHLGSYLAIFTAPNHLGLDRWQLMLNLPGRVVSLKSARANAELKVSLFFASAPLRYDHRDAAQQRQLVAEAFAGAGWEMPRVLEAMHDAPDFYFDATSQIRMDPWWSGRVALVGDAAYSASPLTGQGTSLALVGAYVLAGELAAAGGDHRAAFARYQDEMRGYVDRSQESALAIAKGFAPETRWQVWSRNTNLRMLRYLPWKDFVFSLMTRDIRRAASAITLKSYRAASGRAAAPSSLVLPAG</sequence>
<dbReference type="EMBL" id="JEMB01000786">
    <property type="protein sequence ID" value="KYF93834.1"/>
    <property type="molecule type" value="Genomic_DNA"/>
</dbReference>
<proteinExistence type="predicted"/>
<dbReference type="Gene3D" id="3.50.50.60">
    <property type="entry name" value="FAD/NAD(P)-binding domain"/>
    <property type="match status" value="1"/>
</dbReference>
<dbReference type="Pfam" id="PF01494">
    <property type="entry name" value="FAD_binding_3"/>
    <property type="match status" value="1"/>
</dbReference>
<evidence type="ECO:0000259" key="1">
    <source>
        <dbReference type="Pfam" id="PF01494"/>
    </source>
</evidence>
<dbReference type="PANTHER" id="PTHR46865">
    <property type="entry name" value="OXIDOREDUCTASE-RELATED"/>
    <property type="match status" value="1"/>
</dbReference>
<dbReference type="InterPro" id="IPR051704">
    <property type="entry name" value="FAD_aromatic-hydroxylase"/>
</dbReference>